<gene>
    <name evidence="7" type="ORF">PFISCL1PPCAC_15989</name>
</gene>
<evidence type="ECO:0000256" key="1">
    <source>
        <dbReference type="ARBA" id="ARBA00004141"/>
    </source>
</evidence>
<name>A0AAV5W141_9BILA</name>
<dbReference type="PANTHER" id="PTHR13285:SF18">
    <property type="entry name" value="PROTEIN-CYSTEINE N-PALMITOYLTRANSFERASE RASP"/>
    <property type="match status" value="1"/>
</dbReference>
<feature type="transmembrane region" description="Helical" evidence="6">
    <location>
        <begin position="128"/>
        <end position="145"/>
    </location>
</feature>
<dbReference type="InterPro" id="IPR004299">
    <property type="entry name" value="MBOAT_fam"/>
</dbReference>
<dbReference type="GO" id="GO:0005783">
    <property type="term" value="C:endoplasmic reticulum"/>
    <property type="evidence" value="ECO:0007669"/>
    <property type="project" value="TreeGrafter"/>
</dbReference>
<feature type="transmembrane region" description="Helical" evidence="6">
    <location>
        <begin position="58"/>
        <end position="79"/>
    </location>
</feature>
<dbReference type="EMBL" id="BTSY01000004">
    <property type="protein sequence ID" value="GMT24692.1"/>
    <property type="molecule type" value="Genomic_DNA"/>
</dbReference>
<comment type="subcellular location">
    <subcellularLocation>
        <location evidence="1">Membrane</location>
        <topology evidence="1">Multi-pass membrane protein</topology>
    </subcellularLocation>
</comment>
<evidence type="ECO:0000256" key="2">
    <source>
        <dbReference type="ARBA" id="ARBA00022692"/>
    </source>
</evidence>
<evidence type="ECO:0000256" key="6">
    <source>
        <dbReference type="SAM" id="Phobius"/>
    </source>
</evidence>
<feature type="transmembrane region" description="Helical" evidence="6">
    <location>
        <begin position="99"/>
        <end position="119"/>
    </location>
</feature>
<dbReference type="Proteomes" id="UP001432322">
    <property type="component" value="Unassembled WGS sequence"/>
</dbReference>
<dbReference type="GO" id="GO:0016409">
    <property type="term" value="F:palmitoyltransferase activity"/>
    <property type="evidence" value="ECO:0007669"/>
    <property type="project" value="TreeGrafter"/>
</dbReference>
<dbReference type="AlphaFoldDB" id="A0AAV5W141"/>
<evidence type="ECO:0000313" key="7">
    <source>
        <dbReference type="EMBL" id="GMT24692.1"/>
    </source>
</evidence>
<evidence type="ECO:0000256" key="4">
    <source>
        <dbReference type="ARBA" id="ARBA00023136"/>
    </source>
</evidence>
<reference evidence="7" key="1">
    <citation type="submission" date="2023-10" db="EMBL/GenBank/DDBJ databases">
        <title>Genome assembly of Pristionchus species.</title>
        <authorList>
            <person name="Yoshida K."/>
            <person name="Sommer R.J."/>
        </authorList>
    </citation>
    <scope>NUCLEOTIDE SEQUENCE</scope>
    <source>
        <strain evidence="7">RS5133</strain>
    </source>
</reference>
<dbReference type="PANTHER" id="PTHR13285">
    <property type="entry name" value="ACYLTRANSFERASE"/>
    <property type="match status" value="1"/>
</dbReference>
<sequence length="198" mass="22148">RYSRMWRHFDAGLYSFLKNQVYLPLLTHPKLSTGLGRPLALVSAFLVVVAWHGTQRNYVFWVCLSALELIIERVGVSIWDGQGFQGFRARNGDVAVRRSAAWGMILTVAPGILGVFYFLSGAQFGDSLVLKIIINGLVGVFTLDFSVTNGTPSPGLFLLYLLALGYFFNQTCLELEFKHRKAPKTIDNDNNNSIKKVE</sequence>
<dbReference type="InterPro" id="IPR051085">
    <property type="entry name" value="MB_O-acyltransferase"/>
</dbReference>
<keyword evidence="8" id="KW-1185">Reference proteome</keyword>
<proteinExistence type="inferred from homology"/>
<keyword evidence="2 6" id="KW-0812">Transmembrane</keyword>
<keyword evidence="3 6" id="KW-1133">Transmembrane helix</keyword>
<dbReference type="Pfam" id="PF03062">
    <property type="entry name" value="MBOAT"/>
    <property type="match status" value="1"/>
</dbReference>
<accession>A0AAV5W141</accession>
<feature type="non-terminal residue" evidence="7">
    <location>
        <position position="1"/>
    </location>
</feature>
<keyword evidence="4 6" id="KW-0472">Membrane</keyword>
<comment type="caution">
    <text evidence="7">The sequence shown here is derived from an EMBL/GenBank/DDBJ whole genome shotgun (WGS) entry which is preliminary data.</text>
</comment>
<evidence type="ECO:0000313" key="8">
    <source>
        <dbReference type="Proteomes" id="UP001432322"/>
    </source>
</evidence>
<evidence type="ECO:0000256" key="3">
    <source>
        <dbReference type="ARBA" id="ARBA00022989"/>
    </source>
</evidence>
<evidence type="ECO:0000256" key="5">
    <source>
        <dbReference type="ARBA" id="ARBA00038268"/>
    </source>
</evidence>
<comment type="similarity">
    <text evidence="5">Belongs to the membrane-bound acyltransferase family. HHAT subfamily.</text>
</comment>
<organism evidence="7 8">
    <name type="scientific">Pristionchus fissidentatus</name>
    <dbReference type="NCBI Taxonomy" id="1538716"/>
    <lineage>
        <taxon>Eukaryota</taxon>
        <taxon>Metazoa</taxon>
        <taxon>Ecdysozoa</taxon>
        <taxon>Nematoda</taxon>
        <taxon>Chromadorea</taxon>
        <taxon>Rhabditida</taxon>
        <taxon>Rhabditina</taxon>
        <taxon>Diplogasteromorpha</taxon>
        <taxon>Diplogasteroidea</taxon>
        <taxon>Neodiplogasteridae</taxon>
        <taxon>Pristionchus</taxon>
    </lineage>
</organism>
<feature type="transmembrane region" description="Helical" evidence="6">
    <location>
        <begin position="157"/>
        <end position="175"/>
    </location>
</feature>
<dbReference type="GO" id="GO:0016020">
    <property type="term" value="C:membrane"/>
    <property type="evidence" value="ECO:0007669"/>
    <property type="project" value="UniProtKB-SubCell"/>
</dbReference>
<protein>
    <submittedName>
        <fullName evidence="7">Uncharacterized protein</fullName>
    </submittedName>
</protein>